<name>A0A0B3VYC5_9FIRM</name>
<reference evidence="2 3" key="1">
    <citation type="submission" date="2014-12" db="EMBL/GenBank/DDBJ databases">
        <title>Draft genome sequence of Terrisporobacter sp. 08-306576, isolated from the blood culture of a bacteremia patient.</title>
        <authorList>
            <person name="Lund L.C."/>
            <person name="Sydenham T.V."/>
            <person name="Hogh S.V."/>
            <person name="Skov M.N."/>
            <person name="Kemp M."/>
            <person name="Justesen U.S."/>
        </authorList>
    </citation>
    <scope>NUCLEOTIDE SEQUENCE [LARGE SCALE GENOMIC DNA]</scope>
    <source>
        <strain evidence="2 3">08-306576</strain>
    </source>
</reference>
<feature type="chain" id="PRO_5002082335" description="Ig-like domain-containing protein" evidence="1">
    <location>
        <begin position="30"/>
        <end position="114"/>
    </location>
</feature>
<sequence length="114" mass="12682">MNYKIISKTISLILTVFTLFNCITASTYAAELNHETDITIDDLDVNINENSEITPYLGGGPSPSAAWSKSGTYKVTYTSKQAADSKKRVTITFQRYKREANNNCLAEAISYKNN</sequence>
<dbReference type="RefSeq" id="WP_039679165.1">
    <property type="nucleotide sequence ID" value="NZ_JWHR01000065.1"/>
</dbReference>
<comment type="caution">
    <text evidence="2">The sequence shown here is derived from an EMBL/GenBank/DDBJ whole genome shotgun (WGS) entry which is preliminary data.</text>
</comment>
<evidence type="ECO:0000313" key="3">
    <source>
        <dbReference type="Proteomes" id="UP000031189"/>
    </source>
</evidence>
<keyword evidence="3" id="KW-1185">Reference proteome</keyword>
<keyword evidence="1" id="KW-0732">Signal</keyword>
<feature type="signal peptide" evidence="1">
    <location>
        <begin position="1"/>
        <end position="29"/>
    </location>
</feature>
<organism evidence="2 3">
    <name type="scientific">Terrisporobacter othiniensis</name>
    <dbReference type="NCBI Taxonomy" id="1577792"/>
    <lineage>
        <taxon>Bacteria</taxon>
        <taxon>Bacillati</taxon>
        <taxon>Bacillota</taxon>
        <taxon>Clostridia</taxon>
        <taxon>Peptostreptococcales</taxon>
        <taxon>Peptostreptococcaceae</taxon>
        <taxon>Terrisporobacter</taxon>
    </lineage>
</organism>
<evidence type="ECO:0000256" key="1">
    <source>
        <dbReference type="SAM" id="SignalP"/>
    </source>
</evidence>
<protein>
    <recommendedName>
        <fullName evidence="4">Ig-like domain-containing protein</fullName>
    </recommendedName>
</protein>
<evidence type="ECO:0008006" key="4">
    <source>
        <dbReference type="Google" id="ProtNLM"/>
    </source>
</evidence>
<evidence type="ECO:0000313" key="2">
    <source>
        <dbReference type="EMBL" id="KHS57704.1"/>
    </source>
</evidence>
<dbReference type="Proteomes" id="UP000031189">
    <property type="component" value="Unassembled WGS sequence"/>
</dbReference>
<dbReference type="EMBL" id="JWHR01000065">
    <property type="protein sequence ID" value="KHS57704.1"/>
    <property type="molecule type" value="Genomic_DNA"/>
</dbReference>
<dbReference type="AlphaFoldDB" id="A0A0B3VYC5"/>
<accession>A0A0B3VYC5</accession>
<gene>
    <name evidence="2" type="ORF">QX51_06850</name>
</gene>
<proteinExistence type="predicted"/>